<proteinExistence type="predicted"/>
<sequence>MSRFLTNLKFWALAFSLLWIAAVVFFIADHPELARAAH</sequence>
<dbReference type="Proteomes" id="UP000199025">
    <property type="component" value="Unassembled WGS sequence"/>
</dbReference>
<feature type="transmembrane region" description="Helical" evidence="1">
    <location>
        <begin position="10"/>
        <end position="28"/>
    </location>
</feature>
<evidence type="ECO:0000256" key="1">
    <source>
        <dbReference type="SAM" id="Phobius"/>
    </source>
</evidence>
<organism evidence="2 3">
    <name type="scientific">Amycolatopsis sacchari</name>
    <dbReference type="NCBI Taxonomy" id="115433"/>
    <lineage>
        <taxon>Bacteria</taxon>
        <taxon>Bacillati</taxon>
        <taxon>Actinomycetota</taxon>
        <taxon>Actinomycetes</taxon>
        <taxon>Pseudonocardiales</taxon>
        <taxon>Pseudonocardiaceae</taxon>
        <taxon>Amycolatopsis</taxon>
    </lineage>
</organism>
<gene>
    <name evidence="2" type="ORF">SAMN05421835_11662</name>
</gene>
<dbReference type="STRING" id="115433.SAMN05421835_11662"/>
<keyword evidence="1" id="KW-0472">Membrane</keyword>
<dbReference type="EMBL" id="FORP01000016">
    <property type="protein sequence ID" value="SFK23555.1"/>
    <property type="molecule type" value="Genomic_DNA"/>
</dbReference>
<keyword evidence="1" id="KW-1133">Transmembrane helix</keyword>
<keyword evidence="1" id="KW-0812">Transmembrane</keyword>
<keyword evidence="3" id="KW-1185">Reference proteome</keyword>
<reference evidence="2 3" key="1">
    <citation type="submission" date="2016-10" db="EMBL/GenBank/DDBJ databases">
        <authorList>
            <person name="de Groot N.N."/>
        </authorList>
    </citation>
    <scope>NUCLEOTIDE SEQUENCE [LARGE SCALE GENOMIC DNA]</scope>
    <source>
        <strain evidence="2 3">DSM 44468</strain>
    </source>
</reference>
<accession>A0A1I3XVG6</accession>
<name>A0A1I3XVG6_9PSEU</name>
<evidence type="ECO:0000313" key="3">
    <source>
        <dbReference type="Proteomes" id="UP000199025"/>
    </source>
</evidence>
<dbReference type="AlphaFoldDB" id="A0A1I3XVG6"/>
<evidence type="ECO:0000313" key="2">
    <source>
        <dbReference type="EMBL" id="SFK23555.1"/>
    </source>
</evidence>
<protein>
    <submittedName>
        <fullName evidence="2">Uncharacterized protein</fullName>
    </submittedName>
</protein>